<dbReference type="EMBL" id="JAFBFI010000001">
    <property type="protein sequence ID" value="MBM7690752.1"/>
    <property type="molecule type" value="Genomic_DNA"/>
</dbReference>
<organism evidence="3 4">
    <name type="scientific">Peribacillus deserti</name>
    <dbReference type="NCBI Taxonomy" id="673318"/>
    <lineage>
        <taxon>Bacteria</taxon>
        <taxon>Bacillati</taxon>
        <taxon>Bacillota</taxon>
        <taxon>Bacilli</taxon>
        <taxon>Bacillales</taxon>
        <taxon>Bacillaceae</taxon>
        <taxon>Peribacillus</taxon>
    </lineage>
</organism>
<gene>
    <name evidence="3" type="ORF">JOC77_000155</name>
</gene>
<dbReference type="RefSeq" id="WP_204537439.1">
    <property type="nucleotide sequence ID" value="NZ_JAFBFI010000001.1"/>
</dbReference>
<protein>
    <submittedName>
        <fullName evidence="3">Site-specific recombinase XerD</fullName>
    </submittedName>
</protein>
<dbReference type="SUPFAM" id="SSF56349">
    <property type="entry name" value="DNA breaking-rejoining enzymes"/>
    <property type="match status" value="1"/>
</dbReference>
<evidence type="ECO:0000259" key="2">
    <source>
        <dbReference type="Pfam" id="PF00589"/>
    </source>
</evidence>
<dbReference type="Pfam" id="PF00589">
    <property type="entry name" value="Phage_integrase"/>
    <property type="match status" value="1"/>
</dbReference>
<keyword evidence="4" id="KW-1185">Reference proteome</keyword>
<accession>A0ABS2QC56</accession>
<feature type="domain" description="Tyr recombinase" evidence="2">
    <location>
        <begin position="13"/>
        <end position="57"/>
    </location>
</feature>
<name>A0ABS2QC56_9BACI</name>
<keyword evidence="1" id="KW-0233">DNA recombination</keyword>
<evidence type="ECO:0000313" key="4">
    <source>
        <dbReference type="Proteomes" id="UP000823486"/>
    </source>
</evidence>
<reference evidence="3 4" key="1">
    <citation type="submission" date="2021-01" db="EMBL/GenBank/DDBJ databases">
        <title>Genomic Encyclopedia of Type Strains, Phase IV (KMG-IV): sequencing the most valuable type-strain genomes for metagenomic binning, comparative biology and taxonomic classification.</title>
        <authorList>
            <person name="Goeker M."/>
        </authorList>
    </citation>
    <scope>NUCLEOTIDE SEQUENCE [LARGE SCALE GENOMIC DNA]</scope>
    <source>
        <strain evidence="3 4">DSM 105482</strain>
    </source>
</reference>
<evidence type="ECO:0000313" key="3">
    <source>
        <dbReference type="EMBL" id="MBM7690752.1"/>
    </source>
</evidence>
<dbReference type="InterPro" id="IPR002104">
    <property type="entry name" value="Integrase_catalytic"/>
</dbReference>
<dbReference type="InterPro" id="IPR013762">
    <property type="entry name" value="Integrase-like_cat_sf"/>
</dbReference>
<comment type="caution">
    <text evidence="3">The sequence shown here is derived from an EMBL/GenBank/DDBJ whole genome shotgun (WGS) entry which is preliminary data.</text>
</comment>
<dbReference type="Proteomes" id="UP000823486">
    <property type="component" value="Unassembled WGS sequence"/>
</dbReference>
<sequence>MDKKKEIEKIRQALWHPQRIRHISETELLTKGSDIPFISVELEHADLETTKIFTRIHDTTNNTE</sequence>
<dbReference type="Gene3D" id="1.10.443.10">
    <property type="entry name" value="Intergrase catalytic core"/>
    <property type="match status" value="1"/>
</dbReference>
<proteinExistence type="predicted"/>
<evidence type="ECO:0000256" key="1">
    <source>
        <dbReference type="ARBA" id="ARBA00023172"/>
    </source>
</evidence>
<dbReference type="InterPro" id="IPR011010">
    <property type="entry name" value="DNA_brk_join_enz"/>
</dbReference>